<dbReference type="SMART" id="SM00342">
    <property type="entry name" value="HTH_ARAC"/>
    <property type="match status" value="1"/>
</dbReference>
<evidence type="ECO:0000256" key="1">
    <source>
        <dbReference type="ARBA" id="ARBA00023015"/>
    </source>
</evidence>
<dbReference type="RefSeq" id="WP_407329390.1">
    <property type="nucleotide sequence ID" value="NZ_CP136865.1"/>
</dbReference>
<accession>A0ABZ0II26</accession>
<organism evidence="6 7">
    <name type="scientific">Congregibacter brevis</name>
    <dbReference type="NCBI Taxonomy" id="3081201"/>
    <lineage>
        <taxon>Bacteria</taxon>
        <taxon>Pseudomonadati</taxon>
        <taxon>Pseudomonadota</taxon>
        <taxon>Gammaproteobacteria</taxon>
        <taxon>Cellvibrionales</taxon>
        <taxon>Halieaceae</taxon>
        <taxon>Congregibacter</taxon>
    </lineage>
</organism>
<dbReference type="SUPFAM" id="SSF46689">
    <property type="entry name" value="Homeodomain-like"/>
    <property type="match status" value="2"/>
</dbReference>
<keyword evidence="4" id="KW-0804">Transcription</keyword>
<evidence type="ECO:0000256" key="2">
    <source>
        <dbReference type="ARBA" id="ARBA00023125"/>
    </source>
</evidence>
<dbReference type="InterPro" id="IPR018060">
    <property type="entry name" value="HTH_AraC"/>
</dbReference>
<sequence>MKPILESIEPQVDASLISVRHSWLTIDGYIGWHMHPEIEIVYMVSGRGELYVGDSITRFVEGDLILLGPNLPHCYNEDEHLDTPFTILMVQFDQEALISPMSRLPELNGVTQLIDQASRGLKFSGLKNSSEADHLNAAVDQQGLLRLTSLLHLLNGLSENTDRESLAGEGFYTDQGEFSADKMALIVNYIKQNLQSEIVQSDIAERVGMTSSSFSRFFRNAAGRTFVSFVNLVRTSEACRLLAFSEDSIAQIAFSCGYHNLSNFNRQFRELRGTTPTSYRAAVKKTA</sequence>
<dbReference type="Proteomes" id="UP001626549">
    <property type="component" value="Chromosome"/>
</dbReference>
<dbReference type="PANTHER" id="PTHR43280:SF27">
    <property type="entry name" value="TRANSCRIPTIONAL REGULATOR MTLR"/>
    <property type="match status" value="1"/>
</dbReference>
<dbReference type="Gene3D" id="2.60.120.10">
    <property type="entry name" value="Jelly Rolls"/>
    <property type="match status" value="1"/>
</dbReference>
<keyword evidence="7" id="KW-1185">Reference proteome</keyword>
<dbReference type="EMBL" id="CP136865">
    <property type="protein sequence ID" value="WOJ98164.1"/>
    <property type="molecule type" value="Genomic_DNA"/>
</dbReference>
<feature type="domain" description="HTH araC/xylS-type" evidence="5">
    <location>
        <begin position="184"/>
        <end position="282"/>
    </location>
</feature>
<dbReference type="InterPro" id="IPR011051">
    <property type="entry name" value="RmlC_Cupin_sf"/>
</dbReference>
<reference evidence="6 7" key="1">
    <citation type="submission" date="2023-10" db="EMBL/GenBank/DDBJ databases">
        <title>Two novel species belonging to the OM43/NOR5 clade.</title>
        <authorList>
            <person name="Park M."/>
        </authorList>
    </citation>
    <scope>NUCLEOTIDE SEQUENCE [LARGE SCALE GENOMIC DNA]</scope>
    <source>
        <strain evidence="6 7">IMCC45268</strain>
    </source>
</reference>
<evidence type="ECO:0000313" key="6">
    <source>
        <dbReference type="EMBL" id="WOJ98164.1"/>
    </source>
</evidence>
<dbReference type="Pfam" id="PF12833">
    <property type="entry name" value="HTH_18"/>
    <property type="match status" value="1"/>
</dbReference>
<evidence type="ECO:0000259" key="5">
    <source>
        <dbReference type="PROSITE" id="PS01124"/>
    </source>
</evidence>
<evidence type="ECO:0000313" key="7">
    <source>
        <dbReference type="Proteomes" id="UP001626549"/>
    </source>
</evidence>
<dbReference type="InterPro" id="IPR020449">
    <property type="entry name" value="Tscrpt_reg_AraC-type_HTH"/>
</dbReference>
<keyword evidence="3" id="KW-0010">Activator</keyword>
<dbReference type="PRINTS" id="PR00032">
    <property type="entry name" value="HTHARAC"/>
</dbReference>
<proteinExistence type="predicted"/>
<dbReference type="Gene3D" id="1.10.10.60">
    <property type="entry name" value="Homeodomain-like"/>
    <property type="match status" value="2"/>
</dbReference>
<keyword evidence="2" id="KW-0238">DNA-binding</keyword>
<dbReference type="SUPFAM" id="SSF51182">
    <property type="entry name" value="RmlC-like cupins"/>
    <property type="match status" value="1"/>
</dbReference>
<evidence type="ECO:0000256" key="4">
    <source>
        <dbReference type="ARBA" id="ARBA00023163"/>
    </source>
</evidence>
<gene>
    <name evidence="6" type="ORF">R0137_06230</name>
</gene>
<dbReference type="InterPro" id="IPR003313">
    <property type="entry name" value="AraC-bd"/>
</dbReference>
<dbReference type="InterPro" id="IPR009057">
    <property type="entry name" value="Homeodomain-like_sf"/>
</dbReference>
<name>A0ABZ0II26_9GAMM</name>
<dbReference type="Pfam" id="PF02311">
    <property type="entry name" value="AraC_binding"/>
    <property type="match status" value="1"/>
</dbReference>
<dbReference type="PROSITE" id="PS01124">
    <property type="entry name" value="HTH_ARAC_FAMILY_2"/>
    <property type="match status" value="1"/>
</dbReference>
<dbReference type="PANTHER" id="PTHR43280">
    <property type="entry name" value="ARAC-FAMILY TRANSCRIPTIONAL REGULATOR"/>
    <property type="match status" value="1"/>
</dbReference>
<evidence type="ECO:0000256" key="3">
    <source>
        <dbReference type="ARBA" id="ARBA00023159"/>
    </source>
</evidence>
<dbReference type="InterPro" id="IPR014710">
    <property type="entry name" value="RmlC-like_jellyroll"/>
</dbReference>
<keyword evidence="1" id="KW-0805">Transcription regulation</keyword>
<protein>
    <submittedName>
        <fullName evidence="6">AraC family transcriptional regulator</fullName>
    </submittedName>
</protein>